<dbReference type="RefSeq" id="WP_143814539.1">
    <property type="nucleotide sequence ID" value="NZ_FUYL01000014.1"/>
</dbReference>
<gene>
    <name evidence="2" type="ORF">SAMN05660866_03619</name>
</gene>
<dbReference type="OrthoDB" id="9808953at2"/>
<feature type="non-terminal residue" evidence="2">
    <location>
        <position position="840"/>
    </location>
</feature>
<evidence type="ECO:0000256" key="1">
    <source>
        <dbReference type="SAM" id="MobiDB-lite"/>
    </source>
</evidence>
<organism evidence="2 3">
    <name type="scientific">Maribacter arcticus</name>
    <dbReference type="NCBI Taxonomy" id="561365"/>
    <lineage>
        <taxon>Bacteria</taxon>
        <taxon>Pseudomonadati</taxon>
        <taxon>Bacteroidota</taxon>
        <taxon>Flavobacteriia</taxon>
        <taxon>Flavobacteriales</taxon>
        <taxon>Flavobacteriaceae</taxon>
        <taxon>Maribacter</taxon>
    </lineage>
</organism>
<accession>A0A1T5EQN6</accession>
<reference evidence="3" key="1">
    <citation type="submission" date="2017-02" db="EMBL/GenBank/DDBJ databases">
        <authorList>
            <person name="Varghese N."/>
            <person name="Submissions S."/>
        </authorList>
    </citation>
    <scope>NUCLEOTIDE SEQUENCE [LARGE SCALE GENOMIC DNA]</scope>
    <source>
        <strain evidence="3">DSM 23546</strain>
    </source>
</reference>
<evidence type="ECO:0008006" key="4">
    <source>
        <dbReference type="Google" id="ProtNLM"/>
    </source>
</evidence>
<keyword evidence="3" id="KW-1185">Reference proteome</keyword>
<dbReference type="EMBL" id="FUYL01000014">
    <property type="protein sequence ID" value="SKB86000.1"/>
    <property type="molecule type" value="Genomic_DNA"/>
</dbReference>
<sequence length="840" mass="87859">MKAIILFILFIMLTIPTVFGQIKIGDNPQNIDPASVLELESTSKVLVITRVSTLEMEAITPQRGGIVYNIDTECINYYDGTQWVNLCDAVNFTITNDPIINNRATIEITQTASGYNLEIAKNGILGDNIVDGGIGPDDIQDNSITQDKLAAESVGSSEIRQNAVGSDEIRDGSIAPSDIANFIPGQVLITDENGIVQWGDAGDLMGAVGDEITITGSGTPANPLQITEGIQLNISNNTALIADHIIDDQDTDDTNELIDLTFTKLTNTLSISQSATPVGASVDLSGLVGSDDQQLTLEDNNLSLEEGGADIDLTTYLDNTDEQTLNLAANDDLAISGGNTINLSKYIDNTDIQNLGTATLANEQLTINIQNGNPTTANLSAFATDAVVTAGLAGKENIINKSNIETLGNSTVLYPTQNAVKVYVDTEIADIVTSGGSDPINEQNQAFGIVAGELRITDISGTFSVPISSIDTNTQLSDAEIGAFGYIKTVDEQSLTEILVLNNNANGTTITNLPTPSANSDAATKQYVDDEIAALPAGSDNQQLTLEAGNLLTITNDATPINLTQFLDNQVANEVEVTAVPINYIASTQDVEAHLAGIDAALLNSGSTEEADGSTITGIGSNADPFKIEPGANGQFLNTTAGLVTWANLPAGTGGTVEADNTTIEGNGSSLNPLQVIDGSITSVQIEAETILSTNIANGTIGSVDIALGGVETDNILDGTILEIDIADNNVTPDKIEQGGNGEILTTDINGDVIWAALPASLDEQTVDEFLFGAGNLLSISLENDSEIPLTVDLSALEETVAITANTTLINTHITNDGDTDDQNEIELPDDATATSGDVL</sequence>
<name>A0A1T5EQN6_9FLAO</name>
<dbReference type="STRING" id="561365.SAMN05660866_03619"/>
<proteinExistence type="predicted"/>
<feature type="compositionally biased region" description="Acidic residues" evidence="1">
    <location>
        <begin position="818"/>
        <end position="830"/>
    </location>
</feature>
<dbReference type="Proteomes" id="UP000190339">
    <property type="component" value="Unassembled WGS sequence"/>
</dbReference>
<dbReference type="AlphaFoldDB" id="A0A1T5EQN6"/>
<feature type="region of interest" description="Disordered" evidence="1">
    <location>
        <begin position="815"/>
        <end position="840"/>
    </location>
</feature>
<evidence type="ECO:0000313" key="3">
    <source>
        <dbReference type="Proteomes" id="UP000190339"/>
    </source>
</evidence>
<protein>
    <recommendedName>
        <fullName evidence="4">Collagen triple helix repeat-containing protein</fullName>
    </recommendedName>
</protein>
<evidence type="ECO:0000313" key="2">
    <source>
        <dbReference type="EMBL" id="SKB86000.1"/>
    </source>
</evidence>